<gene>
    <name evidence="2" type="ORF">OP8BY_2451</name>
</gene>
<keyword evidence="1" id="KW-0472">Membrane</keyword>
<reference evidence="2 3" key="1">
    <citation type="submission" date="2018-08" db="EMBL/GenBank/DDBJ databases">
        <title>Genome analysis of the thermophilic bacterium of the candidate phylum Aminicenantes from deep subsurface aquifer revealed its physiology and ecological role.</title>
        <authorList>
            <person name="Kadnikov V.V."/>
            <person name="Mardanov A.V."/>
            <person name="Beletsky A.V."/>
            <person name="Karnachuk O.V."/>
            <person name="Ravin N.V."/>
        </authorList>
    </citation>
    <scope>NUCLEOTIDE SEQUENCE [LARGE SCALE GENOMIC DNA]</scope>
    <source>
        <strain evidence="2">BY38</strain>
    </source>
</reference>
<sequence>MKINTLYILFGEGESTLTGARRLVFLAGGLVILIISFYGYFLNTGRPGLPPGLDPASIIRVENLDIKNPREIAFALAGKAPGESARVA</sequence>
<dbReference type="EMBL" id="QUAH01000022">
    <property type="protein sequence ID" value="RFT14722.1"/>
    <property type="molecule type" value="Genomic_DNA"/>
</dbReference>
<proteinExistence type="predicted"/>
<organism evidence="2 3">
    <name type="scientific">Candidatus Saccharicenans subterraneus</name>
    <dbReference type="NCBI Taxonomy" id="2508984"/>
    <lineage>
        <taxon>Bacteria</taxon>
        <taxon>Candidatus Aminicenantota</taxon>
        <taxon>Candidatus Aminicenantia</taxon>
        <taxon>Candidatus Aminicenantales</taxon>
        <taxon>Candidatus Saccharicenantaceae</taxon>
        <taxon>Candidatus Saccharicenans</taxon>
    </lineage>
</organism>
<evidence type="ECO:0000313" key="3">
    <source>
        <dbReference type="Proteomes" id="UP000257323"/>
    </source>
</evidence>
<dbReference type="Proteomes" id="UP000257323">
    <property type="component" value="Unassembled WGS sequence"/>
</dbReference>
<evidence type="ECO:0000256" key="1">
    <source>
        <dbReference type="SAM" id="Phobius"/>
    </source>
</evidence>
<accession>A0A3E2BJ81</accession>
<comment type="caution">
    <text evidence="2">The sequence shown here is derived from an EMBL/GenBank/DDBJ whole genome shotgun (WGS) entry which is preliminary data.</text>
</comment>
<feature type="transmembrane region" description="Helical" evidence="1">
    <location>
        <begin position="23"/>
        <end position="41"/>
    </location>
</feature>
<keyword evidence="1" id="KW-1133">Transmembrane helix</keyword>
<dbReference type="AlphaFoldDB" id="A0A3E2BJ81"/>
<keyword evidence="1" id="KW-0812">Transmembrane</keyword>
<evidence type="ECO:0000313" key="2">
    <source>
        <dbReference type="EMBL" id="RFT14722.1"/>
    </source>
</evidence>
<name>A0A3E2BJ81_9BACT</name>
<protein>
    <submittedName>
        <fullName evidence="2">Uncharacterized protein</fullName>
    </submittedName>
</protein>